<dbReference type="AlphaFoldDB" id="A0A0P1ATA4"/>
<dbReference type="InterPro" id="IPR035979">
    <property type="entry name" value="RBD_domain_sf"/>
</dbReference>
<dbReference type="EMBL" id="CCYD01001336">
    <property type="protein sequence ID" value="CEG44855.1"/>
    <property type="molecule type" value="Genomic_DNA"/>
</dbReference>
<dbReference type="InterPro" id="IPR023601">
    <property type="entry name" value="Golgi_SNAP_su1"/>
</dbReference>
<dbReference type="InterPro" id="IPR000504">
    <property type="entry name" value="RRM_dom"/>
</dbReference>
<dbReference type="InterPro" id="IPR012677">
    <property type="entry name" value="Nucleotide-bd_a/b_plait_sf"/>
</dbReference>
<dbReference type="SUPFAM" id="SSF54928">
    <property type="entry name" value="RNA-binding domain, RBD"/>
    <property type="match status" value="1"/>
</dbReference>
<keyword evidence="5" id="KW-0653">Protein transport</keyword>
<sequence>MTSRSWEEIRNCARATEHTLEDKITTYISLIRPKVRQTVISNIEEESVNERKLMLDIENGLSKLSDTIDEMTVVVNKSSIKAQDAILKRYREIYFDLNTKFRRSMSSLQEKRDAQSLFGDRVYSGVPEDAEMNSLLNERRTVDSTRSMTSIVIEQAMATKNALENQRRYFTSSRGKVSTVASSFTGINTLVEQIRRKKMRNNIIIAVVIAGNFHVDSHSRKRSERLKPVQNLTNMGSRGVSLLVRNISHRLKPEDLRKEFERYGEVRDVYIPKNFHTKEPKGFAFVEFCSEREADDARRNLDGIRIDGRDLRVVFAQERRKSTDQMRERERMERRGERRHSRSRSPRRRPARGRSRSRSYDRRAPVRRSSRSRSPAKARSRSRSRLRSRSRIPSIMRSPLAKESPRRSLSPRRSTSPAARSSSPSPHRLKDRSYSLSPRVEDDHRSTG</sequence>
<protein>
    <submittedName>
        <fullName evidence="12">Serine arginine-rich splicing factor 33-like</fullName>
    </submittedName>
</protein>
<dbReference type="SMART" id="SM00360">
    <property type="entry name" value="RRM"/>
    <property type="match status" value="1"/>
</dbReference>
<dbReference type="GO" id="GO:0003723">
    <property type="term" value="F:RNA binding"/>
    <property type="evidence" value="ECO:0007669"/>
    <property type="project" value="UniProtKB-UniRule"/>
</dbReference>
<dbReference type="Gene3D" id="3.30.70.330">
    <property type="match status" value="1"/>
</dbReference>
<dbReference type="GO" id="GO:0006888">
    <property type="term" value="P:endoplasmic reticulum to Golgi vesicle-mediated transport"/>
    <property type="evidence" value="ECO:0007669"/>
    <property type="project" value="InterPro"/>
</dbReference>
<evidence type="ECO:0000256" key="9">
    <source>
        <dbReference type="PROSITE-ProRule" id="PRU00176"/>
    </source>
</evidence>
<evidence type="ECO:0000256" key="3">
    <source>
        <dbReference type="ARBA" id="ARBA00022448"/>
    </source>
</evidence>
<dbReference type="GO" id="GO:0005797">
    <property type="term" value="C:Golgi medial cisterna"/>
    <property type="evidence" value="ECO:0007669"/>
    <property type="project" value="TreeGrafter"/>
</dbReference>
<reference evidence="13" key="1">
    <citation type="submission" date="2014-09" db="EMBL/GenBank/DDBJ databases">
        <authorList>
            <person name="Sharma Rahul"/>
            <person name="Thines Marco"/>
        </authorList>
    </citation>
    <scope>NUCLEOTIDE SEQUENCE [LARGE SCALE GENOMIC DNA]</scope>
</reference>
<dbReference type="STRING" id="4781.A0A0P1ATA4"/>
<evidence type="ECO:0000256" key="1">
    <source>
        <dbReference type="ARBA" id="ARBA00004409"/>
    </source>
</evidence>
<dbReference type="GO" id="GO:0031201">
    <property type="term" value="C:SNARE complex"/>
    <property type="evidence" value="ECO:0007669"/>
    <property type="project" value="TreeGrafter"/>
</dbReference>
<keyword evidence="3" id="KW-0813">Transport</keyword>
<dbReference type="GO" id="GO:0048219">
    <property type="term" value="P:inter-Golgi cisterna vesicle-mediated transport"/>
    <property type="evidence" value="ECO:0007669"/>
    <property type="project" value="TreeGrafter"/>
</dbReference>
<dbReference type="Proteomes" id="UP000054928">
    <property type="component" value="Unassembled WGS sequence"/>
</dbReference>
<dbReference type="RefSeq" id="XP_024581224.1">
    <property type="nucleotide sequence ID" value="XM_024731003.1"/>
</dbReference>
<dbReference type="PANTHER" id="PTHR21094">
    <property type="entry name" value="GOS-28 SNARE- RELATED"/>
    <property type="match status" value="1"/>
</dbReference>
<dbReference type="SMART" id="SM00361">
    <property type="entry name" value="RRM_1"/>
    <property type="match status" value="1"/>
</dbReference>
<dbReference type="GO" id="GO:0005484">
    <property type="term" value="F:SNAP receptor activity"/>
    <property type="evidence" value="ECO:0007669"/>
    <property type="project" value="TreeGrafter"/>
</dbReference>
<dbReference type="GO" id="GO:0000139">
    <property type="term" value="C:Golgi membrane"/>
    <property type="evidence" value="ECO:0007669"/>
    <property type="project" value="UniProtKB-SubCell"/>
</dbReference>
<evidence type="ECO:0000313" key="13">
    <source>
        <dbReference type="Proteomes" id="UP000054928"/>
    </source>
</evidence>
<evidence type="ECO:0000256" key="5">
    <source>
        <dbReference type="ARBA" id="ARBA00022927"/>
    </source>
</evidence>
<keyword evidence="4" id="KW-0812">Transmembrane</keyword>
<keyword evidence="9" id="KW-0694">RNA-binding</keyword>
<dbReference type="GeneID" id="36396242"/>
<feature type="compositionally biased region" description="Low complexity" evidence="10">
    <location>
        <begin position="407"/>
        <end position="426"/>
    </location>
</feature>
<keyword evidence="7" id="KW-0333">Golgi apparatus</keyword>
<keyword evidence="6" id="KW-1133">Transmembrane helix</keyword>
<evidence type="ECO:0000256" key="6">
    <source>
        <dbReference type="ARBA" id="ARBA00022989"/>
    </source>
</evidence>
<evidence type="ECO:0000256" key="10">
    <source>
        <dbReference type="SAM" id="MobiDB-lite"/>
    </source>
</evidence>
<evidence type="ECO:0000259" key="11">
    <source>
        <dbReference type="PROSITE" id="PS50102"/>
    </source>
</evidence>
<dbReference type="Pfam" id="PF00076">
    <property type="entry name" value="RRM_1"/>
    <property type="match status" value="1"/>
</dbReference>
<evidence type="ECO:0000256" key="2">
    <source>
        <dbReference type="ARBA" id="ARBA00008473"/>
    </source>
</evidence>
<dbReference type="Pfam" id="PF12352">
    <property type="entry name" value="V-SNARE_C"/>
    <property type="match status" value="1"/>
</dbReference>
<keyword evidence="8" id="KW-0472">Membrane</keyword>
<feature type="domain" description="RRM" evidence="11">
    <location>
        <begin position="240"/>
        <end position="318"/>
    </location>
</feature>
<dbReference type="PROSITE" id="PS50102">
    <property type="entry name" value="RRM"/>
    <property type="match status" value="1"/>
</dbReference>
<dbReference type="GO" id="GO:0015031">
    <property type="term" value="P:protein transport"/>
    <property type="evidence" value="ECO:0007669"/>
    <property type="project" value="UniProtKB-KW"/>
</dbReference>
<comment type="subcellular location">
    <subcellularLocation>
        <location evidence="1">Golgi apparatus membrane</location>
        <topology evidence="1">Single-pass type IV membrane protein</topology>
    </subcellularLocation>
</comment>
<comment type="similarity">
    <text evidence="2">Belongs to the GOSR1 family.</text>
</comment>
<dbReference type="OMA" id="CICFTLC"/>
<feature type="compositionally biased region" description="Basic and acidic residues" evidence="10">
    <location>
        <begin position="439"/>
        <end position="448"/>
    </location>
</feature>
<evidence type="ECO:0000313" key="12">
    <source>
        <dbReference type="EMBL" id="CEG44855.1"/>
    </source>
</evidence>
<name>A0A0P1ATA4_PLAHL</name>
<accession>A0A0P1ATA4</accession>
<dbReference type="OrthoDB" id="422156at2759"/>
<keyword evidence="13" id="KW-1185">Reference proteome</keyword>
<dbReference type="PANTHER" id="PTHR21094:SF2">
    <property type="entry name" value="GOLGI SNAP RECEPTOR COMPLEX MEMBER 1"/>
    <property type="match status" value="1"/>
</dbReference>
<dbReference type="GO" id="GO:0006906">
    <property type="term" value="P:vesicle fusion"/>
    <property type="evidence" value="ECO:0007669"/>
    <property type="project" value="TreeGrafter"/>
</dbReference>
<organism evidence="12 13">
    <name type="scientific">Plasmopara halstedii</name>
    <name type="common">Downy mildew of sunflower</name>
    <dbReference type="NCBI Taxonomy" id="4781"/>
    <lineage>
        <taxon>Eukaryota</taxon>
        <taxon>Sar</taxon>
        <taxon>Stramenopiles</taxon>
        <taxon>Oomycota</taxon>
        <taxon>Peronosporomycetes</taxon>
        <taxon>Peronosporales</taxon>
        <taxon>Peronosporaceae</taxon>
        <taxon>Plasmopara</taxon>
    </lineage>
</organism>
<evidence type="ECO:0000256" key="4">
    <source>
        <dbReference type="ARBA" id="ARBA00022692"/>
    </source>
</evidence>
<proteinExistence type="inferred from homology"/>
<evidence type="ECO:0000256" key="8">
    <source>
        <dbReference type="ARBA" id="ARBA00023136"/>
    </source>
</evidence>
<feature type="compositionally biased region" description="Basic and acidic residues" evidence="10">
    <location>
        <begin position="317"/>
        <end position="336"/>
    </location>
</feature>
<dbReference type="InterPro" id="IPR003954">
    <property type="entry name" value="RRM_euk-type"/>
</dbReference>
<feature type="region of interest" description="Disordered" evidence="10">
    <location>
        <begin position="317"/>
        <end position="448"/>
    </location>
</feature>
<feature type="compositionally biased region" description="Basic residues" evidence="10">
    <location>
        <begin position="365"/>
        <end position="390"/>
    </location>
</feature>
<evidence type="ECO:0000256" key="7">
    <source>
        <dbReference type="ARBA" id="ARBA00023034"/>
    </source>
</evidence>
<feature type="compositionally biased region" description="Basic residues" evidence="10">
    <location>
        <begin position="337"/>
        <end position="357"/>
    </location>
</feature>
<dbReference type="GO" id="GO:0005801">
    <property type="term" value="C:cis-Golgi network"/>
    <property type="evidence" value="ECO:0007669"/>
    <property type="project" value="InterPro"/>
</dbReference>